<dbReference type="InterPro" id="IPR007016">
    <property type="entry name" value="O-antigen_ligase-rel_domated"/>
</dbReference>
<evidence type="ECO:0000256" key="3">
    <source>
        <dbReference type="ARBA" id="ARBA00022989"/>
    </source>
</evidence>
<keyword evidence="8" id="KW-1185">Reference proteome</keyword>
<evidence type="ECO:0000313" key="7">
    <source>
        <dbReference type="EMBL" id="MBK6087461.1"/>
    </source>
</evidence>
<organism evidence="7 8">
    <name type="scientific">Ruminococcus difficilis</name>
    <dbReference type="NCBI Taxonomy" id="2763069"/>
    <lineage>
        <taxon>Bacteria</taxon>
        <taxon>Bacillati</taxon>
        <taxon>Bacillota</taxon>
        <taxon>Clostridia</taxon>
        <taxon>Eubacteriales</taxon>
        <taxon>Oscillospiraceae</taxon>
        <taxon>Ruminococcus</taxon>
    </lineage>
</organism>
<dbReference type="EMBL" id="JAEQMG010000035">
    <property type="protein sequence ID" value="MBK6087461.1"/>
    <property type="molecule type" value="Genomic_DNA"/>
</dbReference>
<dbReference type="GO" id="GO:0016874">
    <property type="term" value="F:ligase activity"/>
    <property type="evidence" value="ECO:0007669"/>
    <property type="project" value="UniProtKB-KW"/>
</dbReference>
<evidence type="ECO:0000256" key="5">
    <source>
        <dbReference type="SAM" id="Phobius"/>
    </source>
</evidence>
<feature type="transmembrane region" description="Helical" evidence="5">
    <location>
        <begin position="321"/>
        <end position="338"/>
    </location>
</feature>
<keyword evidence="4 5" id="KW-0472">Membrane</keyword>
<feature type="transmembrane region" description="Helical" evidence="5">
    <location>
        <begin position="454"/>
        <end position="478"/>
    </location>
</feature>
<evidence type="ECO:0000256" key="2">
    <source>
        <dbReference type="ARBA" id="ARBA00022692"/>
    </source>
</evidence>
<feature type="transmembrane region" description="Helical" evidence="5">
    <location>
        <begin position="208"/>
        <end position="226"/>
    </location>
</feature>
<keyword evidence="7" id="KW-0436">Ligase</keyword>
<feature type="transmembrane region" description="Helical" evidence="5">
    <location>
        <begin position="281"/>
        <end position="301"/>
    </location>
</feature>
<gene>
    <name evidence="7" type="ORF">JKK62_02145</name>
</gene>
<dbReference type="Pfam" id="PF04932">
    <property type="entry name" value="Wzy_C"/>
    <property type="match status" value="1"/>
</dbReference>
<evidence type="ECO:0000256" key="1">
    <source>
        <dbReference type="ARBA" id="ARBA00004141"/>
    </source>
</evidence>
<feature type="transmembrane region" description="Helical" evidence="5">
    <location>
        <begin position="350"/>
        <end position="375"/>
    </location>
</feature>
<dbReference type="GO" id="GO:0016020">
    <property type="term" value="C:membrane"/>
    <property type="evidence" value="ECO:0007669"/>
    <property type="project" value="UniProtKB-SubCell"/>
</dbReference>
<feature type="transmembrane region" description="Helical" evidence="5">
    <location>
        <begin position="53"/>
        <end position="75"/>
    </location>
</feature>
<dbReference type="AlphaFoldDB" id="A0A934TYD1"/>
<feature type="transmembrane region" description="Helical" evidence="5">
    <location>
        <begin position="256"/>
        <end position="274"/>
    </location>
</feature>
<protein>
    <submittedName>
        <fullName evidence="7">O-antigen ligase family protein</fullName>
    </submittedName>
</protein>
<evidence type="ECO:0000256" key="4">
    <source>
        <dbReference type="ARBA" id="ARBA00023136"/>
    </source>
</evidence>
<name>A0A934TYD1_9FIRM</name>
<dbReference type="RefSeq" id="WP_201426765.1">
    <property type="nucleotide sequence ID" value="NZ_JAEQMG010000035.1"/>
</dbReference>
<feature type="transmembrane region" description="Helical" evidence="5">
    <location>
        <begin position="231"/>
        <end position="250"/>
    </location>
</feature>
<reference evidence="7" key="1">
    <citation type="submission" date="2021-01" db="EMBL/GenBank/DDBJ databases">
        <title>Genome public.</title>
        <authorList>
            <person name="Liu C."/>
            <person name="Sun Q."/>
        </authorList>
    </citation>
    <scope>NUCLEOTIDE SEQUENCE</scope>
    <source>
        <strain evidence="7">M6</strain>
    </source>
</reference>
<comment type="caution">
    <text evidence="7">The sequence shown here is derived from an EMBL/GenBank/DDBJ whole genome shotgun (WGS) entry which is preliminary data.</text>
</comment>
<accession>A0A934TYD1</accession>
<feature type="transmembrane region" description="Helical" evidence="5">
    <location>
        <begin position="490"/>
        <end position="509"/>
    </location>
</feature>
<proteinExistence type="predicted"/>
<dbReference type="InterPro" id="IPR051533">
    <property type="entry name" value="WaaL-like"/>
</dbReference>
<evidence type="ECO:0000259" key="6">
    <source>
        <dbReference type="Pfam" id="PF04932"/>
    </source>
</evidence>
<evidence type="ECO:0000313" key="8">
    <source>
        <dbReference type="Proteomes" id="UP000633365"/>
    </source>
</evidence>
<dbReference type="PANTHER" id="PTHR37422">
    <property type="entry name" value="TEICHURONIC ACID BIOSYNTHESIS PROTEIN TUAE"/>
    <property type="match status" value="1"/>
</dbReference>
<feature type="transmembrane region" description="Helical" evidence="5">
    <location>
        <begin position="130"/>
        <end position="150"/>
    </location>
</feature>
<dbReference type="Proteomes" id="UP000633365">
    <property type="component" value="Unassembled WGS sequence"/>
</dbReference>
<keyword evidence="3 5" id="KW-1133">Transmembrane helix</keyword>
<feature type="domain" description="O-antigen ligase-related" evidence="6">
    <location>
        <begin position="325"/>
        <end position="470"/>
    </location>
</feature>
<feature type="transmembrane region" description="Helical" evidence="5">
    <location>
        <begin position="20"/>
        <end position="41"/>
    </location>
</feature>
<keyword evidence="2 5" id="KW-0812">Transmembrane</keyword>
<dbReference type="PANTHER" id="PTHR37422:SF13">
    <property type="entry name" value="LIPOPOLYSACCHARIDE BIOSYNTHESIS PROTEIN PA4999-RELATED"/>
    <property type="match status" value="1"/>
</dbReference>
<feature type="transmembrane region" description="Helical" evidence="5">
    <location>
        <begin position="87"/>
        <end position="110"/>
    </location>
</feature>
<feature type="transmembrane region" description="Helical" evidence="5">
    <location>
        <begin position="162"/>
        <end position="182"/>
    </location>
</feature>
<sequence>MKQTQYNAQTPAQKALPKYAVKHSLVNYYLALMFSFFPLFLTEQYAHARLDKYFFYVIATAIFIISTGLCMYFSYVDEIRADHKAALLTPFSVTDICMLCFLGFAVISTLMTEHPNEALLGPNPFVSGAIHSRNNGLLLLFLYTMMYFIITRNYVKKDYVFIIYLVTSSIIALLTVLNFFYIDPLHMLEGYDEATIADFGSTLGNKNIIAAFMCIFLPAAVMFFVISEKKLVRIIAGISILFAYTGLLCADSTSDILGLLVILPVMAIFSARSFNYLKRYLLALTILFASGKVLWIFALIIGDHNKGFEFMQHFLIYDKLMFLPIALCCLLYLLLMFFEKKLEARYPTKAVTITFTVLFVIGMIAALGAFIWFSFIDRETDIGSFKKLLRFDDYWGTHRGFMWRVSFEEFTKFRPLQILFGTGPDTAYYVLKPHFGELSSRFGDSSTDCAHNEFINYLLTQGVLGLTAYLGVMGSVIVRAIKTAKKNPTVLIFVCPVICYLAQSVVNLYNPIVTPFLFIFLSLTEATNRNVKYQITEE</sequence>
<comment type="subcellular location">
    <subcellularLocation>
        <location evidence="1">Membrane</location>
        <topology evidence="1">Multi-pass membrane protein</topology>
    </subcellularLocation>
</comment>